<dbReference type="Gene3D" id="1.10.510.10">
    <property type="entry name" value="Transferase(Phosphotransferase) domain 1"/>
    <property type="match status" value="1"/>
</dbReference>
<dbReference type="SUPFAM" id="SSF56112">
    <property type="entry name" value="Protein kinase-like (PK-like)"/>
    <property type="match status" value="1"/>
</dbReference>
<accession>A0AAD6WBA4</accession>
<dbReference type="EMBL" id="JAQIZT010000003">
    <property type="protein sequence ID" value="KAJ7004239.1"/>
    <property type="molecule type" value="Genomic_DNA"/>
</dbReference>
<evidence type="ECO:0000256" key="1">
    <source>
        <dbReference type="SAM" id="MobiDB-lite"/>
    </source>
</evidence>
<protein>
    <submittedName>
        <fullName evidence="2">NAD(P)H-quinone oxidoreductase subunit S</fullName>
    </submittedName>
</protein>
<sequence>MLTELIHENSILYFVFEYMEQNLYQVPGHRKTMFSEAEVRNLSCQIPDFGLAREINSLPPYTQYVSTRWYRAPEVMLQSDFYSSKGWRLMECQTMASSITLQSTLLRSNFLGQNNCFNHPHKPYSLIPKDHRPKLKPCAKLDLFEILGGRGLCNGEKGVQQELERNIEEQASSTAGGEENSGSLEKSSVPDDAFEKELMGLTGGFPGGEKGLKRFIEENPPPKKQSVPKLTITIISRPKPPELPLLLPGMIAIVKNPNKPILHVHWHCATNH</sequence>
<dbReference type="InterPro" id="IPR011009">
    <property type="entry name" value="Kinase-like_dom_sf"/>
</dbReference>
<dbReference type="InterPro" id="IPR021659">
    <property type="entry name" value="NdhS"/>
</dbReference>
<reference evidence="2" key="1">
    <citation type="journal article" date="2023" name="Mol. Ecol. Resour.">
        <title>Chromosome-level genome assembly of a triploid poplar Populus alba 'Berolinensis'.</title>
        <authorList>
            <person name="Chen S."/>
            <person name="Yu Y."/>
            <person name="Wang X."/>
            <person name="Wang S."/>
            <person name="Zhang T."/>
            <person name="Zhou Y."/>
            <person name="He R."/>
            <person name="Meng N."/>
            <person name="Wang Y."/>
            <person name="Liu W."/>
            <person name="Liu Z."/>
            <person name="Liu J."/>
            <person name="Guo Q."/>
            <person name="Huang H."/>
            <person name="Sederoff R.R."/>
            <person name="Wang G."/>
            <person name="Qu G."/>
            <person name="Chen S."/>
        </authorList>
    </citation>
    <scope>NUCLEOTIDE SEQUENCE</scope>
    <source>
        <strain evidence="2">SC-2020</strain>
    </source>
</reference>
<evidence type="ECO:0000313" key="2">
    <source>
        <dbReference type="EMBL" id="KAJ7004239.1"/>
    </source>
</evidence>
<dbReference type="Proteomes" id="UP001164929">
    <property type="component" value="Chromosome 3"/>
</dbReference>
<keyword evidence="3" id="KW-1185">Reference proteome</keyword>
<feature type="compositionally biased region" description="Polar residues" evidence="1">
    <location>
        <begin position="169"/>
        <end position="186"/>
    </location>
</feature>
<evidence type="ECO:0000313" key="3">
    <source>
        <dbReference type="Proteomes" id="UP001164929"/>
    </source>
</evidence>
<proteinExistence type="predicted"/>
<name>A0AAD6WBA4_9ROSI</name>
<dbReference type="GO" id="GO:0009767">
    <property type="term" value="P:photosynthetic electron transport chain"/>
    <property type="evidence" value="ECO:0007669"/>
    <property type="project" value="InterPro"/>
</dbReference>
<organism evidence="2 3">
    <name type="scientific">Populus alba x Populus x berolinensis</name>
    <dbReference type="NCBI Taxonomy" id="444605"/>
    <lineage>
        <taxon>Eukaryota</taxon>
        <taxon>Viridiplantae</taxon>
        <taxon>Streptophyta</taxon>
        <taxon>Embryophyta</taxon>
        <taxon>Tracheophyta</taxon>
        <taxon>Spermatophyta</taxon>
        <taxon>Magnoliopsida</taxon>
        <taxon>eudicotyledons</taxon>
        <taxon>Gunneridae</taxon>
        <taxon>Pentapetalae</taxon>
        <taxon>rosids</taxon>
        <taxon>fabids</taxon>
        <taxon>Malpighiales</taxon>
        <taxon>Salicaceae</taxon>
        <taxon>Saliceae</taxon>
        <taxon>Populus</taxon>
    </lineage>
</organism>
<dbReference type="AlphaFoldDB" id="A0AAD6WBA4"/>
<dbReference type="PANTHER" id="PTHR35494">
    <property type="entry name" value="NAD(P)H-QUINONE OXIDOREDUCTASE SUBUNIT S, CHLOROPLASTIC"/>
    <property type="match status" value="1"/>
</dbReference>
<gene>
    <name evidence="2" type="ORF">NC653_009195</name>
</gene>
<comment type="caution">
    <text evidence="2">The sequence shown here is derived from an EMBL/GenBank/DDBJ whole genome shotgun (WGS) entry which is preliminary data.</text>
</comment>
<feature type="region of interest" description="Disordered" evidence="1">
    <location>
        <begin position="169"/>
        <end position="188"/>
    </location>
</feature>
<dbReference type="PANTHER" id="PTHR35494:SF1">
    <property type="entry name" value="NAD(P)H-QUINONE OXIDOREDUCTASE SUBUNIT S, CHLOROPLASTIC"/>
    <property type="match status" value="1"/>
</dbReference>